<feature type="transmembrane region" description="Helical" evidence="10">
    <location>
        <begin position="117"/>
        <end position="138"/>
    </location>
</feature>
<feature type="domain" description="Tripartite ATP-independent periplasmic transporters DctQ component" evidence="11">
    <location>
        <begin position="54"/>
        <end position="179"/>
    </location>
</feature>
<feature type="region of interest" description="Disordered" evidence="9">
    <location>
        <begin position="1"/>
        <end position="23"/>
    </location>
</feature>
<keyword evidence="13" id="KW-1185">Reference proteome</keyword>
<keyword evidence="5 10" id="KW-0812">Transmembrane</keyword>
<keyword evidence="6 10" id="KW-1133">Transmembrane helix</keyword>
<dbReference type="InterPro" id="IPR055348">
    <property type="entry name" value="DctQ"/>
</dbReference>
<keyword evidence="2" id="KW-0813">Transport</keyword>
<dbReference type="STRING" id="530584.SAMN05421630_109295"/>
<dbReference type="AlphaFoldDB" id="A0A1G6VJS1"/>
<sequence>MAEQPHAGHDVTSRAIDHKGPDKQGGNFRGMLRTVFRWFSIGEAVIGGLLLSTIFVLMLVQAGQRYLPGGGWVWTGELARFSLVWLTFAMSGYLMGRDEHVTLKLVDYVAKGVVRRLVVSFANIMVAIVCLNLAYEAFGMVTQSPLQVSPALGLPIGYFYLIPFAGLVLTTVRSVAAVFLPPAGEGRSA</sequence>
<comment type="similarity">
    <text evidence="8">Belongs to the TRAP transporter small permease family.</text>
</comment>
<evidence type="ECO:0000256" key="6">
    <source>
        <dbReference type="ARBA" id="ARBA00022989"/>
    </source>
</evidence>
<dbReference type="PANTHER" id="PTHR35011">
    <property type="entry name" value="2,3-DIKETO-L-GULONATE TRAP TRANSPORTER SMALL PERMEASE PROTEIN YIAM"/>
    <property type="match status" value="1"/>
</dbReference>
<feature type="transmembrane region" description="Helical" evidence="10">
    <location>
        <begin position="38"/>
        <end position="58"/>
    </location>
</feature>
<organism evidence="12 13">
    <name type="scientific">Prauserella marina</name>
    <dbReference type="NCBI Taxonomy" id="530584"/>
    <lineage>
        <taxon>Bacteria</taxon>
        <taxon>Bacillati</taxon>
        <taxon>Actinomycetota</taxon>
        <taxon>Actinomycetes</taxon>
        <taxon>Pseudonocardiales</taxon>
        <taxon>Pseudonocardiaceae</taxon>
        <taxon>Prauserella</taxon>
    </lineage>
</organism>
<evidence type="ECO:0000256" key="4">
    <source>
        <dbReference type="ARBA" id="ARBA00022519"/>
    </source>
</evidence>
<evidence type="ECO:0000313" key="12">
    <source>
        <dbReference type="EMBL" id="SDD53872.1"/>
    </source>
</evidence>
<evidence type="ECO:0000259" key="11">
    <source>
        <dbReference type="Pfam" id="PF04290"/>
    </source>
</evidence>
<evidence type="ECO:0000256" key="5">
    <source>
        <dbReference type="ARBA" id="ARBA00022692"/>
    </source>
</evidence>
<proteinExistence type="inferred from homology"/>
<name>A0A1G6VJS1_9PSEU</name>
<evidence type="ECO:0000256" key="9">
    <source>
        <dbReference type="SAM" id="MobiDB-lite"/>
    </source>
</evidence>
<comment type="subcellular location">
    <subcellularLocation>
        <location evidence="1">Cell inner membrane</location>
        <topology evidence="1">Multi-pass membrane protein</topology>
    </subcellularLocation>
</comment>
<dbReference type="InterPro" id="IPR007387">
    <property type="entry name" value="TRAP_DctQ"/>
</dbReference>
<keyword evidence="3" id="KW-1003">Cell membrane</keyword>
<gene>
    <name evidence="12" type="ORF">SAMN05421630_109295</name>
</gene>
<dbReference type="EMBL" id="FMZE01000009">
    <property type="protein sequence ID" value="SDD53872.1"/>
    <property type="molecule type" value="Genomic_DNA"/>
</dbReference>
<evidence type="ECO:0000256" key="1">
    <source>
        <dbReference type="ARBA" id="ARBA00004429"/>
    </source>
</evidence>
<evidence type="ECO:0000313" key="13">
    <source>
        <dbReference type="Proteomes" id="UP000199494"/>
    </source>
</evidence>
<dbReference type="Pfam" id="PF04290">
    <property type="entry name" value="DctQ"/>
    <property type="match status" value="1"/>
</dbReference>
<reference evidence="12 13" key="1">
    <citation type="submission" date="2016-10" db="EMBL/GenBank/DDBJ databases">
        <authorList>
            <person name="de Groot N.N."/>
        </authorList>
    </citation>
    <scope>NUCLEOTIDE SEQUENCE [LARGE SCALE GENOMIC DNA]</scope>
    <source>
        <strain evidence="12 13">CGMCC 4.5506</strain>
    </source>
</reference>
<accession>A0A1G6VJS1</accession>
<feature type="transmembrane region" description="Helical" evidence="10">
    <location>
        <begin position="158"/>
        <end position="180"/>
    </location>
</feature>
<keyword evidence="4" id="KW-0997">Cell inner membrane</keyword>
<evidence type="ECO:0000256" key="2">
    <source>
        <dbReference type="ARBA" id="ARBA00022448"/>
    </source>
</evidence>
<feature type="transmembrane region" description="Helical" evidence="10">
    <location>
        <begin position="78"/>
        <end position="96"/>
    </location>
</feature>
<evidence type="ECO:0000256" key="8">
    <source>
        <dbReference type="ARBA" id="ARBA00038436"/>
    </source>
</evidence>
<dbReference type="GO" id="GO:0005886">
    <property type="term" value="C:plasma membrane"/>
    <property type="evidence" value="ECO:0007669"/>
    <property type="project" value="UniProtKB-SubCell"/>
</dbReference>
<evidence type="ECO:0000256" key="10">
    <source>
        <dbReference type="SAM" id="Phobius"/>
    </source>
</evidence>
<feature type="compositionally biased region" description="Basic and acidic residues" evidence="9">
    <location>
        <begin position="1"/>
        <end position="22"/>
    </location>
</feature>
<dbReference type="GO" id="GO:0022857">
    <property type="term" value="F:transmembrane transporter activity"/>
    <property type="evidence" value="ECO:0007669"/>
    <property type="project" value="TreeGrafter"/>
</dbReference>
<protein>
    <submittedName>
        <fullName evidence="12">TRAP-type C4-dicarboxylate transport system, small permease component</fullName>
    </submittedName>
</protein>
<evidence type="ECO:0000256" key="7">
    <source>
        <dbReference type="ARBA" id="ARBA00023136"/>
    </source>
</evidence>
<dbReference type="Proteomes" id="UP000199494">
    <property type="component" value="Unassembled WGS sequence"/>
</dbReference>
<dbReference type="RefSeq" id="WP_245865232.1">
    <property type="nucleotide sequence ID" value="NZ_CP016353.1"/>
</dbReference>
<keyword evidence="7 10" id="KW-0472">Membrane</keyword>
<dbReference type="PANTHER" id="PTHR35011:SF2">
    <property type="entry name" value="2,3-DIKETO-L-GULONATE TRAP TRANSPORTER SMALL PERMEASE PROTEIN YIAM"/>
    <property type="match status" value="1"/>
</dbReference>
<evidence type="ECO:0000256" key="3">
    <source>
        <dbReference type="ARBA" id="ARBA00022475"/>
    </source>
</evidence>
<dbReference type="GO" id="GO:0015740">
    <property type="term" value="P:C4-dicarboxylate transport"/>
    <property type="evidence" value="ECO:0007669"/>
    <property type="project" value="TreeGrafter"/>
</dbReference>